<evidence type="ECO:0000256" key="5">
    <source>
        <dbReference type="ARBA" id="ARBA00022777"/>
    </source>
</evidence>
<gene>
    <name evidence="11" type="ORF">BDEG_24303</name>
</gene>
<feature type="domain" description="Protein kinase" evidence="8">
    <location>
        <begin position="1"/>
        <end position="225"/>
    </location>
</feature>
<reference evidence="11 12" key="1">
    <citation type="submission" date="2006-10" db="EMBL/GenBank/DDBJ databases">
        <title>The Genome Sequence of Batrachochytrium dendrobatidis JEL423.</title>
        <authorList>
            <consortium name="The Broad Institute Genome Sequencing Platform"/>
            <person name="Birren B."/>
            <person name="Lander E."/>
            <person name="Galagan J."/>
            <person name="Cuomo C."/>
            <person name="Devon K."/>
            <person name="Jaffe D."/>
            <person name="Butler J."/>
            <person name="Alvarez P."/>
            <person name="Gnerre S."/>
            <person name="Grabherr M."/>
            <person name="Kleber M."/>
            <person name="Mauceli E."/>
            <person name="Brockman W."/>
            <person name="Young S."/>
            <person name="LaButti K."/>
            <person name="Sykes S."/>
            <person name="DeCaprio D."/>
            <person name="Crawford M."/>
            <person name="Koehrsen M."/>
            <person name="Engels R."/>
            <person name="Montgomery P."/>
            <person name="Pearson M."/>
            <person name="Howarth C."/>
            <person name="Larson L."/>
            <person name="White J."/>
            <person name="O'Leary S."/>
            <person name="Kodira C."/>
            <person name="Zeng Q."/>
            <person name="Yandava C."/>
            <person name="Alvarado L."/>
            <person name="Longcore J."/>
            <person name="James T."/>
        </authorList>
    </citation>
    <scope>NUCLEOTIDE SEQUENCE [LARGE SCALE GENOMIC DNA]</scope>
    <source>
        <strain evidence="11 12">JEL423</strain>
    </source>
</reference>
<keyword evidence="5" id="KW-0418">Kinase</keyword>
<dbReference type="InterPro" id="IPR000719">
    <property type="entry name" value="Prot_kinase_dom"/>
</dbReference>
<keyword evidence="3" id="KW-0808">Transferase</keyword>
<keyword evidence="6" id="KW-0067">ATP-binding</keyword>
<proteinExistence type="predicted"/>
<dbReference type="SMART" id="SM00220">
    <property type="entry name" value="S_TKc"/>
    <property type="match status" value="1"/>
</dbReference>
<dbReference type="GO" id="GO:0004674">
    <property type="term" value="F:protein serine/threonine kinase activity"/>
    <property type="evidence" value="ECO:0007669"/>
    <property type="project" value="UniProtKB-KW"/>
</dbReference>
<evidence type="ECO:0000313" key="11">
    <source>
        <dbReference type="EMBL" id="OAJ40586.1"/>
    </source>
</evidence>
<comment type="subcellular location">
    <subcellularLocation>
        <location evidence="1">Cytoplasm</location>
    </subcellularLocation>
</comment>
<dbReference type="PROSITE" id="PS00108">
    <property type="entry name" value="PROTEIN_KINASE_ST"/>
    <property type="match status" value="1"/>
</dbReference>
<evidence type="ECO:0000256" key="1">
    <source>
        <dbReference type="ARBA" id="ARBA00004496"/>
    </source>
</evidence>
<dbReference type="PROSITE" id="PS51984">
    <property type="entry name" value="CPB1"/>
    <property type="match status" value="1"/>
</dbReference>
<evidence type="ECO:0000313" key="12">
    <source>
        <dbReference type="Proteomes" id="UP000077115"/>
    </source>
</evidence>
<dbReference type="Pfam" id="PF18409">
    <property type="entry name" value="Plk4_PB2"/>
    <property type="match status" value="1"/>
</dbReference>
<evidence type="ECO:0000259" key="9">
    <source>
        <dbReference type="PROSITE" id="PS51984"/>
    </source>
</evidence>
<feature type="region of interest" description="Disordered" evidence="7">
    <location>
        <begin position="644"/>
        <end position="683"/>
    </location>
</feature>
<feature type="compositionally biased region" description="Polar residues" evidence="7">
    <location>
        <begin position="547"/>
        <end position="577"/>
    </location>
</feature>
<name>A0A177WLA4_BATDL</name>
<dbReference type="VEuPathDB" id="FungiDB:BDEG_24303"/>
<dbReference type="PANTHER" id="PTHR24345:SF91">
    <property type="entry name" value="SERINE_THREONINE-PROTEIN KINASE PLK4"/>
    <property type="match status" value="1"/>
</dbReference>
<dbReference type="InterPro" id="IPR008271">
    <property type="entry name" value="Ser/Thr_kinase_AS"/>
</dbReference>
<dbReference type="GO" id="GO:0005524">
    <property type="term" value="F:ATP binding"/>
    <property type="evidence" value="ECO:0007669"/>
    <property type="project" value="UniProtKB-KW"/>
</dbReference>
<protein>
    <submittedName>
        <fullName evidence="11">Uncharacterized protein</fullName>
    </submittedName>
</protein>
<evidence type="ECO:0000256" key="7">
    <source>
        <dbReference type="SAM" id="MobiDB-lite"/>
    </source>
</evidence>
<dbReference type="SUPFAM" id="SSF56112">
    <property type="entry name" value="Protein kinase-like (PK-like)"/>
    <property type="match status" value="1"/>
</dbReference>
<dbReference type="InterPro" id="IPR033699">
    <property type="entry name" value="POLO_box_Plk4_1"/>
</dbReference>
<dbReference type="OrthoDB" id="408964at2759"/>
<accession>A0A177WLA4</accession>
<dbReference type="PANTHER" id="PTHR24345">
    <property type="entry name" value="SERINE/THREONINE-PROTEIN KINASE PLK"/>
    <property type="match status" value="1"/>
</dbReference>
<dbReference type="Gene3D" id="3.30.1120.130">
    <property type="match status" value="1"/>
</dbReference>
<dbReference type="Pfam" id="PF00069">
    <property type="entry name" value="Pkinase"/>
    <property type="match status" value="1"/>
</dbReference>
<dbReference type="Proteomes" id="UP000077115">
    <property type="component" value="Unassembled WGS sequence"/>
</dbReference>
<feature type="compositionally biased region" description="Polar residues" evidence="7">
    <location>
        <begin position="665"/>
        <end position="675"/>
    </location>
</feature>
<evidence type="ECO:0000256" key="6">
    <source>
        <dbReference type="ARBA" id="ARBA00022840"/>
    </source>
</evidence>
<evidence type="ECO:0000256" key="2">
    <source>
        <dbReference type="ARBA" id="ARBA00022527"/>
    </source>
</evidence>
<reference evidence="11 12" key="2">
    <citation type="submission" date="2016-05" db="EMBL/GenBank/DDBJ databases">
        <title>Lineage-specific infection strategies underlie the spectrum of fungal disease in amphibians.</title>
        <authorList>
            <person name="Cuomo C.A."/>
            <person name="Farrer R.A."/>
            <person name="James T."/>
            <person name="Longcore J."/>
            <person name="Birren B."/>
        </authorList>
    </citation>
    <scope>NUCLEOTIDE SEQUENCE [LARGE SCALE GENOMIC DNA]</scope>
    <source>
        <strain evidence="11 12">JEL423</strain>
    </source>
</reference>
<dbReference type="Pfam" id="PF18190">
    <property type="entry name" value="Plk4_PB1"/>
    <property type="match status" value="1"/>
</dbReference>
<feature type="compositionally biased region" description="Low complexity" evidence="7">
    <location>
        <begin position="646"/>
        <end position="656"/>
    </location>
</feature>
<dbReference type="GO" id="GO:0005737">
    <property type="term" value="C:cytoplasm"/>
    <property type="evidence" value="ECO:0007669"/>
    <property type="project" value="UniProtKB-SubCell"/>
</dbReference>
<dbReference type="InterPro" id="IPR011009">
    <property type="entry name" value="Kinase-like_dom_sf"/>
</dbReference>
<evidence type="ECO:0000259" key="8">
    <source>
        <dbReference type="PROSITE" id="PS50011"/>
    </source>
</evidence>
<sequence length="760" mass="84728">MIDKGLMKAAGMTRRVANEVEIHWQLHHPSILELYNYFEDAKCVYLIMEFCKNGELFAYIHKRPHFVLSEPEARGILMQLVRGLQYMHSNNILHRDLKLSNLLLTHTFDLKLADFGLATRLDNRDGEQKTMCGTPNYISPEIVSRHSYGLETDLWSFGCMIVTILTGAPPFQSGAVKSTLDKASRLEYSLPNSISFEARDLIDKLLQLDPKQRISLSQVLQHPFFEIGKPIVALSANVNVLPRKPDSLVERDPKHPIDTGTLSANNFSTPVAHQCTDHNRIPINSRLSHAIPNVKKPDKISSATSSTIQPNECFSTDRLNPMRQITKHGQVEILPTRKILLNFSGDQYIMIISGNSETISLYPRSTYHVDSNMQPARQYSRSSLPTSLLKKFRYAARFVELVRAKTPKIIFYSPQAKCILMENGQIPDFEMIFYSGVRVHTSVSKQTLEIRVPKPPVSKPGVLASTSKTPHDYFVQKVDLSRPDDISLPSDLQSIFKHAQECLRQCLDIDRSGKFDKHTRFPIILKSSHTKHVSSSLSCPDSPSNSYTNPTSHSIHPSSQSAFAYSTPGRSVNQNSKHGLGETGLDSFAPHRNQVAQLQHSSFKASEIDCTTQTETCPSISTQQTLVQPLTYCNATKARSSHRVLSSASDSGISSSRPHPLTAALSKSESTQENMYGSSSSAAGTYGTTPSPLVFLDNIGWCFKQIKSSDLHHRVNEHTDHSSASATSFVVLFCDGARMVVHTAGTFLEFSPSAQDKLER</sequence>
<feature type="domain" description="Cryptic POLO box 1 (CPB1)" evidence="9">
    <location>
        <begin position="306"/>
        <end position="405"/>
    </location>
</feature>
<keyword evidence="2" id="KW-0723">Serine/threonine-protein kinase</keyword>
<dbReference type="PROSITE" id="PS50011">
    <property type="entry name" value="PROTEIN_KINASE_DOM"/>
    <property type="match status" value="1"/>
</dbReference>
<dbReference type="GO" id="GO:0005634">
    <property type="term" value="C:nucleus"/>
    <property type="evidence" value="ECO:0007669"/>
    <property type="project" value="TreeGrafter"/>
</dbReference>
<dbReference type="EMBL" id="DS022304">
    <property type="protein sequence ID" value="OAJ40586.1"/>
    <property type="molecule type" value="Genomic_DNA"/>
</dbReference>
<dbReference type="Gene3D" id="1.10.510.10">
    <property type="entry name" value="Transferase(Phosphotransferase) domain 1"/>
    <property type="match status" value="1"/>
</dbReference>
<dbReference type="Gene3D" id="3.30.1120.120">
    <property type="match status" value="1"/>
</dbReference>
<evidence type="ECO:0000256" key="3">
    <source>
        <dbReference type="ARBA" id="ARBA00022679"/>
    </source>
</evidence>
<dbReference type="AlphaFoldDB" id="A0A177WLA4"/>
<dbReference type="InterPro" id="IPR046437">
    <property type="entry name" value="Ser_Thr-PK_POLO_box_1_sf"/>
</dbReference>
<dbReference type="PROSITE" id="PS51985">
    <property type="entry name" value="CPB2"/>
    <property type="match status" value="1"/>
</dbReference>
<feature type="compositionally biased region" description="Low complexity" evidence="7">
    <location>
        <begin position="533"/>
        <end position="546"/>
    </location>
</feature>
<feature type="region of interest" description="Disordered" evidence="7">
    <location>
        <begin position="533"/>
        <end position="584"/>
    </location>
</feature>
<evidence type="ECO:0000259" key="10">
    <source>
        <dbReference type="PROSITE" id="PS51985"/>
    </source>
</evidence>
<dbReference type="InterPro" id="IPR047108">
    <property type="entry name" value="Plk4-like_POLO_box_2_sf"/>
</dbReference>
<dbReference type="eggNOG" id="KOG0575">
    <property type="taxonomic scope" value="Eukaryota"/>
</dbReference>
<dbReference type="STRING" id="403673.A0A177WLA4"/>
<dbReference type="FunFam" id="1.10.510.10:FF:000571">
    <property type="entry name" value="Maternal embryonic leucine zipper kinase"/>
    <property type="match status" value="1"/>
</dbReference>
<feature type="domain" description="Cryptic POLO box 2 (CPB2)" evidence="10">
    <location>
        <begin position="406"/>
        <end position="535"/>
    </location>
</feature>
<organism evidence="11 12">
    <name type="scientific">Batrachochytrium dendrobatidis (strain JEL423)</name>
    <dbReference type="NCBI Taxonomy" id="403673"/>
    <lineage>
        <taxon>Eukaryota</taxon>
        <taxon>Fungi</taxon>
        <taxon>Fungi incertae sedis</taxon>
        <taxon>Chytridiomycota</taxon>
        <taxon>Chytridiomycota incertae sedis</taxon>
        <taxon>Chytridiomycetes</taxon>
        <taxon>Rhizophydiales</taxon>
        <taxon>Rhizophydiales incertae sedis</taxon>
        <taxon>Batrachochytrium</taxon>
    </lineage>
</organism>
<evidence type="ECO:0000256" key="4">
    <source>
        <dbReference type="ARBA" id="ARBA00022741"/>
    </source>
</evidence>
<keyword evidence="4" id="KW-0547">Nucleotide-binding</keyword>
<dbReference type="InterPro" id="IPR033698">
    <property type="entry name" value="POLO_box_Plk4_2"/>
</dbReference>